<dbReference type="InterPro" id="IPR035940">
    <property type="entry name" value="CAP_sf"/>
</dbReference>
<protein>
    <recommendedName>
        <fullName evidence="1">SCP domain-containing protein</fullName>
    </recommendedName>
</protein>
<evidence type="ECO:0000259" key="1">
    <source>
        <dbReference type="Pfam" id="PF00188"/>
    </source>
</evidence>
<dbReference type="Pfam" id="PF00188">
    <property type="entry name" value="CAP"/>
    <property type="match status" value="1"/>
</dbReference>
<sequence>MVAIKSLGIFLIVNAILFFNIVCGDDLDLDYMLSLVNSARSDNGVDPPLQLNSLLIDTAQRHSERMEESGELSHDDEDGDFATRITNSGYDWNAIGENIASGYENEDSVMDGWMNSPPHRANILNPDFRDLGVGRSGDYWTQDFGRTFEESDAEES</sequence>
<comment type="caution">
    <text evidence="2">The sequence shown here is derived from an EMBL/GenBank/DDBJ whole genome shotgun (WGS) entry which is preliminary data.</text>
</comment>
<dbReference type="CDD" id="cd05379">
    <property type="entry name" value="CAP_bacterial"/>
    <property type="match status" value="1"/>
</dbReference>
<dbReference type="InterPro" id="IPR014044">
    <property type="entry name" value="CAP_dom"/>
</dbReference>
<reference evidence="2 3" key="1">
    <citation type="submission" date="2018-06" db="EMBL/GenBank/DDBJ databases">
        <title>Comparative genomics reveals the genomic features of Rhizophagus irregularis, R. cerebriforme, R. diaphanum and Gigaspora rosea, and their symbiotic lifestyle signature.</title>
        <authorList>
            <person name="Morin E."/>
            <person name="San Clemente H."/>
            <person name="Chen E.C.H."/>
            <person name="De La Providencia I."/>
            <person name="Hainaut M."/>
            <person name="Kuo A."/>
            <person name="Kohler A."/>
            <person name="Murat C."/>
            <person name="Tang N."/>
            <person name="Roy S."/>
            <person name="Loubradou J."/>
            <person name="Henrissat B."/>
            <person name="Grigoriev I.V."/>
            <person name="Corradi N."/>
            <person name="Roux C."/>
            <person name="Martin F.M."/>
        </authorList>
    </citation>
    <scope>NUCLEOTIDE SEQUENCE [LARGE SCALE GENOMIC DNA]</scope>
    <source>
        <strain evidence="2 3">DAOM 194757</strain>
    </source>
</reference>
<keyword evidence="3" id="KW-1185">Reference proteome</keyword>
<dbReference type="SUPFAM" id="SSF55797">
    <property type="entry name" value="PR-1-like"/>
    <property type="match status" value="1"/>
</dbReference>
<dbReference type="PANTHER" id="PTHR31157">
    <property type="entry name" value="SCP DOMAIN-CONTAINING PROTEIN"/>
    <property type="match status" value="1"/>
</dbReference>
<dbReference type="EMBL" id="QKWP01000427">
    <property type="protein sequence ID" value="RIB20281.1"/>
    <property type="molecule type" value="Genomic_DNA"/>
</dbReference>
<dbReference type="STRING" id="44941.A0A397VEM7"/>
<dbReference type="AlphaFoldDB" id="A0A397VEM7"/>
<evidence type="ECO:0000313" key="2">
    <source>
        <dbReference type="EMBL" id="RIB20281.1"/>
    </source>
</evidence>
<dbReference type="PANTHER" id="PTHR31157:SF1">
    <property type="entry name" value="SCP DOMAIN-CONTAINING PROTEIN"/>
    <property type="match status" value="1"/>
</dbReference>
<dbReference type="Proteomes" id="UP000266673">
    <property type="component" value="Unassembled WGS sequence"/>
</dbReference>
<organism evidence="2 3">
    <name type="scientific">Gigaspora rosea</name>
    <dbReference type="NCBI Taxonomy" id="44941"/>
    <lineage>
        <taxon>Eukaryota</taxon>
        <taxon>Fungi</taxon>
        <taxon>Fungi incertae sedis</taxon>
        <taxon>Mucoromycota</taxon>
        <taxon>Glomeromycotina</taxon>
        <taxon>Glomeromycetes</taxon>
        <taxon>Diversisporales</taxon>
        <taxon>Gigasporaceae</taxon>
        <taxon>Gigaspora</taxon>
    </lineage>
</organism>
<proteinExistence type="predicted"/>
<dbReference type="OrthoDB" id="568194at2759"/>
<feature type="domain" description="SCP" evidence="1">
    <location>
        <begin position="33"/>
        <end position="142"/>
    </location>
</feature>
<name>A0A397VEM7_9GLOM</name>
<gene>
    <name evidence="2" type="ORF">C2G38_1209359</name>
</gene>
<dbReference type="Gene3D" id="3.40.33.10">
    <property type="entry name" value="CAP"/>
    <property type="match status" value="1"/>
</dbReference>
<evidence type="ECO:0000313" key="3">
    <source>
        <dbReference type="Proteomes" id="UP000266673"/>
    </source>
</evidence>
<accession>A0A397VEM7</accession>